<dbReference type="EMBL" id="GBXM01099122">
    <property type="protein sequence ID" value="JAH09455.1"/>
    <property type="molecule type" value="Transcribed_RNA"/>
</dbReference>
<dbReference type="AlphaFoldDB" id="A0A0E9PZF2"/>
<organism evidence="1">
    <name type="scientific">Anguilla anguilla</name>
    <name type="common">European freshwater eel</name>
    <name type="synonym">Muraena anguilla</name>
    <dbReference type="NCBI Taxonomy" id="7936"/>
    <lineage>
        <taxon>Eukaryota</taxon>
        <taxon>Metazoa</taxon>
        <taxon>Chordata</taxon>
        <taxon>Craniata</taxon>
        <taxon>Vertebrata</taxon>
        <taxon>Euteleostomi</taxon>
        <taxon>Actinopterygii</taxon>
        <taxon>Neopterygii</taxon>
        <taxon>Teleostei</taxon>
        <taxon>Anguilliformes</taxon>
        <taxon>Anguillidae</taxon>
        <taxon>Anguilla</taxon>
    </lineage>
</organism>
<proteinExistence type="predicted"/>
<reference evidence="1" key="2">
    <citation type="journal article" date="2015" name="Fish Shellfish Immunol.">
        <title>Early steps in the European eel (Anguilla anguilla)-Vibrio vulnificus interaction in the gills: Role of the RtxA13 toxin.</title>
        <authorList>
            <person name="Callol A."/>
            <person name="Pajuelo D."/>
            <person name="Ebbesson L."/>
            <person name="Teles M."/>
            <person name="MacKenzie S."/>
            <person name="Amaro C."/>
        </authorList>
    </citation>
    <scope>NUCLEOTIDE SEQUENCE</scope>
</reference>
<reference evidence="1" key="1">
    <citation type="submission" date="2014-11" db="EMBL/GenBank/DDBJ databases">
        <authorList>
            <person name="Amaro Gonzalez C."/>
        </authorList>
    </citation>
    <scope>NUCLEOTIDE SEQUENCE</scope>
</reference>
<evidence type="ECO:0000313" key="1">
    <source>
        <dbReference type="EMBL" id="JAH09455.1"/>
    </source>
</evidence>
<sequence>MLNVNYSKYSTTGQYNEFPSSTDRKENNTMAHLIQRISHSVYKTCLYLSLSTFILRTILGPAKRQSDVHSLVLAFFVLYCITCESATPSYHFA</sequence>
<accession>A0A0E9PZF2</accession>
<name>A0A0E9PZF2_ANGAN</name>
<protein>
    <submittedName>
        <fullName evidence="1">Uncharacterized protein</fullName>
    </submittedName>
</protein>